<dbReference type="GO" id="GO:0048284">
    <property type="term" value="P:organelle fusion"/>
    <property type="evidence" value="ECO:0007669"/>
    <property type="project" value="TreeGrafter"/>
</dbReference>
<evidence type="ECO:0000313" key="9">
    <source>
        <dbReference type="EMBL" id="PHJ17826.1"/>
    </source>
</evidence>
<dbReference type="AlphaFoldDB" id="A0A2C6KN56"/>
<comment type="caution">
    <text evidence="9">The sequence shown here is derived from an EMBL/GenBank/DDBJ whole genome shotgun (WGS) entry which is preliminary data.</text>
</comment>
<feature type="domain" description="Vacuolar protein sorting protein 11 C-terminal" evidence="8">
    <location>
        <begin position="1023"/>
        <end position="1064"/>
    </location>
</feature>
<dbReference type="Pfam" id="PF12451">
    <property type="entry name" value="VPS11_C"/>
    <property type="match status" value="1"/>
</dbReference>
<dbReference type="GO" id="GO:0030674">
    <property type="term" value="F:protein-macromolecule adaptor activity"/>
    <property type="evidence" value="ECO:0007669"/>
    <property type="project" value="TreeGrafter"/>
</dbReference>
<evidence type="ECO:0000256" key="6">
    <source>
        <dbReference type="PROSITE-ProRule" id="PRU01006"/>
    </source>
</evidence>
<dbReference type="OrthoDB" id="26184at2759"/>
<evidence type="ECO:0000256" key="2">
    <source>
        <dbReference type="ARBA" id="ARBA00022723"/>
    </source>
</evidence>
<dbReference type="PANTHER" id="PTHR23323">
    <property type="entry name" value="VACUOLAR PROTEIN SORTING-ASSOCIATED PROTEIN"/>
    <property type="match status" value="1"/>
</dbReference>
<reference evidence="9 10" key="1">
    <citation type="journal article" date="2017" name="Int. J. Parasitol.">
        <title>The genome of the protozoan parasite Cystoisospora suis and a reverse vaccinology approach to identify vaccine candidates.</title>
        <authorList>
            <person name="Palmieri N."/>
            <person name="Shrestha A."/>
            <person name="Ruttkowski B."/>
            <person name="Beck T."/>
            <person name="Vogl C."/>
            <person name="Tomley F."/>
            <person name="Blake D.P."/>
            <person name="Joachim A."/>
        </authorList>
    </citation>
    <scope>NUCLEOTIDE SEQUENCE [LARGE SCALE GENOMIC DNA]</scope>
    <source>
        <strain evidence="9 10">Wien I</strain>
    </source>
</reference>
<protein>
    <submittedName>
        <fullName evidence="9">Vacuolar protein sorting 11 carboxy-terminal protein</fullName>
    </submittedName>
</protein>
<feature type="compositionally biased region" description="Low complexity" evidence="7">
    <location>
        <begin position="709"/>
        <end position="718"/>
    </location>
</feature>
<keyword evidence="10" id="KW-1185">Reference proteome</keyword>
<dbReference type="InterPro" id="IPR000547">
    <property type="entry name" value="Clathrin_H-chain/VPS_repeat"/>
</dbReference>
<dbReference type="Pfam" id="PF23356">
    <property type="entry name" value="TPR_PEP5_VPS11"/>
    <property type="match status" value="1"/>
</dbReference>
<feature type="region of interest" description="Disordered" evidence="7">
    <location>
        <begin position="975"/>
        <end position="1002"/>
    </location>
</feature>
<dbReference type="GO" id="GO:0006886">
    <property type="term" value="P:intracellular protein transport"/>
    <property type="evidence" value="ECO:0007669"/>
    <property type="project" value="UniProtKB-UniRule"/>
</dbReference>
<gene>
    <name evidence="9" type="ORF">CSUI_008349</name>
</gene>
<keyword evidence="2" id="KW-0479">Metal-binding</keyword>
<name>A0A2C6KN56_9APIC</name>
<feature type="region of interest" description="Disordered" evidence="7">
    <location>
        <begin position="161"/>
        <end position="208"/>
    </location>
</feature>
<evidence type="ECO:0000256" key="3">
    <source>
        <dbReference type="ARBA" id="ARBA00022771"/>
    </source>
</evidence>
<feature type="non-terminal residue" evidence="9">
    <location>
        <position position="1068"/>
    </location>
</feature>
<organism evidence="9 10">
    <name type="scientific">Cystoisospora suis</name>
    <dbReference type="NCBI Taxonomy" id="483139"/>
    <lineage>
        <taxon>Eukaryota</taxon>
        <taxon>Sar</taxon>
        <taxon>Alveolata</taxon>
        <taxon>Apicomplexa</taxon>
        <taxon>Conoidasida</taxon>
        <taxon>Coccidia</taxon>
        <taxon>Eucoccidiorida</taxon>
        <taxon>Eimeriorina</taxon>
        <taxon>Sarcocystidae</taxon>
        <taxon>Cystoisospora</taxon>
    </lineage>
</organism>
<accession>A0A2C6KN56</accession>
<evidence type="ECO:0000256" key="4">
    <source>
        <dbReference type="ARBA" id="ARBA00022833"/>
    </source>
</evidence>
<feature type="compositionally biased region" description="Low complexity" evidence="7">
    <location>
        <begin position="172"/>
        <end position="197"/>
    </location>
</feature>
<keyword evidence="3" id="KW-0863">Zinc-finger</keyword>
<feature type="region of interest" description="Disordered" evidence="7">
    <location>
        <begin position="597"/>
        <end position="642"/>
    </location>
</feature>
<dbReference type="Proteomes" id="UP000221165">
    <property type="component" value="Unassembled WGS sequence"/>
</dbReference>
<dbReference type="GeneID" id="94431694"/>
<dbReference type="InterPro" id="IPR024763">
    <property type="entry name" value="VPS11_C"/>
</dbReference>
<dbReference type="GO" id="GO:0005768">
    <property type="term" value="C:endosome"/>
    <property type="evidence" value="ECO:0007669"/>
    <property type="project" value="TreeGrafter"/>
</dbReference>
<evidence type="ECO:0000313" key="10">
    <source>
        <dbReference type="Proteomes" id="UP000221165"/>
    </source>
</evidence>
<dbReference type="PANTHER" id="PTHR23323:SF24">
    <property type="entry name" value="VACUOLAR PROTEIN SORTING-ASSOCIATED PROTEIN 11 HOMOLOG"/>
    <property type="match status" value="1"/>
</dbReference>
<evidence type="ECO:0000256" key="5">
    <source>
        <dbReference type="ARBA" id="ARBA00023136"/>
    </source>
</evidence>
<proteinExistence type="predicted"/>
<dbReference type="GO" id="GO:0030897">
    <property type="term" value="C:HOPS complex"/>
    <property type="evidence" value="ECO:0007669"/>
    <property type="project" value="TreeGrafter"/>
</dbReference>
<dbReference type="InterPro" id="IPR057308">
    <property type="entry name" value="CHCR_PEP5_VPS11"/>
</dbReference>
<feature type="region of interest" description="Disordered" evidence="7">
    <location>
        <begin position="686"/>
        <end position="731"/>
    </location>
</feature>
<dbReference type="GO" id="GO:0006904">
    <property type="term" value="P:vesicle docking involved in exocytosis"/>
    <property type="evidence" value="ECO:0007669"/>
    <property type="project" value="TreeGrafter"/>
</dbReference>
<dbReference type="PROSITE" id="PS50236">
    <property type="entry name" value="CHCR"/>
    <property type="match status" value="1"/>
</dbReference>
<dbReference type="EMBL" id="MIGC01004646">
    <property type="protein sequence ID" value="PHJ17826.1"/>
    <property type="molecule type" value="Genomic_DNA"/>
</dbReference>
<dbReference type="GO" id="GO:0008270">
    <property type="term" value="F:zinc ion binding"/>
    <property type="evidence" value="ECO:0007669"/>
    <property type="project" value="UniProtKB-KW"/>
</dbReference>
<dbReference type="GO" id="GO:0007032">
    <property type="term" value="P:endosome organization"/>
    <property type="evidence" value="ECO:0007669"/>
    <property type="project" value="TreeGrafter"/>
</dbReference>
<feature type="region of interest" description="Disordered" evidence="7">
    <location>
        <begin position="545"/>
        <end position="579"/>
    </location>
</feature>
<evidence type="ECO:0000256" key="1">
    <source>
        <dbReference type="ARBA" id="ARBA00004184"/>
    </source>
</evidence>
<feature type="compositionally biased region" description="Acidic residues" evidence="7">
    <location>
        <begin position="617"/>
        <end position="635"/>
    </location>
</feature>
<keyword evidence="5" id="KW-0472">Membrane</keyword>
<keyword evidence="4" id="KW-0862">Zinc</keyword>
<dbReference type="VEuPathDB" id="ToxoDB:CSUI_008349"/>
<feature type="repeat" description="CHCR" evidence="6">
    <location>
        <begin position="332"/>
        <end position="478"/>
    </location>
</feature>
<feature type="compositionally biased region" description="Basic and acidic residues" evidence="7">
    <location>
        <begin position="686"/>
        <end position="695"/>
    </location>
</feature>
<evidence type="ECO:0000256" key="7">
    <source>
        <dbReference type="SAM" id="MobiDB-lite"/>
    </source>
</evidence>
<dbReference type="GO" id="GO:0007033">
    <property type="term" value="P:vacuole organization"/>
    <property type="evidence" value="ECO:0007669"/>
    <property type="project" value="TreeGrafter"/>
</dbReference>
<comment type="subcellular location">
    <subcellularLocation>
        <location evidence="1">Endomembrane system</location>
        <topology evidence="1">Peripheral membrane protein</topology>
    </subcellularLocation>
</comment>
<evidence type="ECO:0000259" key="8">
    <source>
        <dbReference type="Pfam" id="PF12451"/>
    </source>
</evidence>
<dbReference type="RefSeq" id="XP_067919540.1">
    <property type="nucleotide sequence ID" value="XM_068068483.1"/>
</dbReference>
<sequence>MRPTNDTAPITAVRFLLPSPARYCARSEGGGEGEGVEQRCEDYSYMFASTPTSIVVYYIPSKGEPQITYRDDMTAVGSPLLASRLPQPHQLAIQQGEGIFCLDANEGNLWALPSLEGEEFCKILTSYRHYLVAISSRHSQRHSSSSYGGSIVSATDLSLGDRGRRGIEEDSSSSSKKTSSLGVLSSDGSSSLALHSHATPRAGEGGAGELPPQEFLTIYYATAEVRFVAFSAPILDVLHVVPAMESLYVICRGSPGRGQGGYPPHAKNLLIELREKSFDDRLNILLRKRLFDWAEEIVLKDRQPNSTLQEVYRLHADWLYEKRMFDKALRMYIKTIGTLEPSYVIEKYIHCQRLWLLAVYLLHLHRRGVASQQHTLLFFKCAAQLKDDLLFSAFLDDPNISREAVLPAAIKECRATGYTKLAAAIAYRHGYHEEYVSLLLSEYKNYEEAVRYLKKLEAPSACSLLLLHGYELLTNKPKDSLHLLKNIILKYHTSVDVFLPLFVDNEALLFYFISSLLFGKKETVLFIERQCQGYRLLSRQGSLSLSQGKGDAGSPVGTHAYLGDRKEEEEECPRSSTCGRDSLSQLLRDLDLAVDLSSSSSSSSRKSVNGHRRIQDEEQDDNEEEEEEEEEEEDLSPTLPSHVFGSGAIATFLEILLRFYRRALLSSSSASRLGYRRPQYCVEDKNRGDRSKLSEYKTNGGLEGKKPDSLASLLPSSSTPRCSQGQDSVEREKNVLNERTRLACEKKQEKDEEKGERRIGEIASGYGSMIMRTLRERTVGEDELFTGTLLSTLYGFEEGLLYTCEKRGDYLLPLSHLSEKEDLLPLLQFCLSNTSKEPSLWVYALSFLASREGTDHEIQQILAHIETRRLLHPLAVLDILQRGSKVTLKAVKGYLLHSFEKLDRELKMSLEHFNQDEVEVGSMRAEIHRLRTSGQVFDNSRCDDCGGYLDLPSVFFACSHAFHLYCLTQRNNEDAHNGDRSDRNSPGGFSSSSFSRGGGALHQDPAGHSGMYSCPLCAPQFEAKRLLLAQREAESKNKDDFFKFLRGAQDGCSFIASYFGKGMFPPPD</sequence>